<keyword evidence="2 5" id="KW-0645">Protease</keyword>
<evidence type="ECO:0000313" key="6">
    <source>
        <dbReference type="Proteomes" id="UP000007383"/>
    </source>
</evidence>
<sequence length="608" mass="67170">MIHLTLFRRSNKLLLLLIAVAGIGCATVAEHSEPLPRASRAEQSVRELLEDREPQLALMYLDSYRVRTAWDYPWQDELELAAAEQLRELFEEAFDSGDHRTAGRLLRGLKLADPDYVDAGEYQLQLARMAFETEYQEERFPLAIAAFLQLLQHDVGQLTDHTALLVQGMELIADQRDAFAYETASERLQQQGLSVADFIDELPVSPRPTADQVPGVATIWVNKGIRLEDGVGRPDRMIGSGFFIDERGYLVTNYHVIQSEVDPAYRGFSRAYIRPHDAPDSRIPAKVVGFDPVLDLALLKVPYTPDYVFPVSGVRERSPGSRVYAIGSPGGLSNTITSGIISAAGRRFFQLGEAVQVDAPLNPGNSGGPILDEDGNLVGVVYAGIPQFDGISFAVPSFWLRGILPQLYEEGRVQHPYLGISVHETHRGLEVVHVILGSPADRAQLTVGDVVTGINGEAVTTLKDANRMLQVAGPDSLVRLSILREGDDGRRQDQQRLVTGSRPQRPLEANLRGTSSFPESLFAPLYGVFLQPVRTGWFSSDYTVERVLPGSIADEAGLSPQDPVTLQRWEYDEDRGIAAVVLRVRKRQSGYMDGAVMLPVFIETTNVL</sequence>
<protein>
    <submittedName>
        <fullName evidence="5">Trypsin-like serine protease with C-terminal PDZ domain</fullName>
    </submittedName>
</protein>
<dbReference type="SUPFAM" id="SSF50156">
    <property type="entry name" value="PDZ domain-like"/>
    <property type="match status" value="1"/>
</dbReference>
<dbReference type="RefSeq" id="WP_014455909.1">
    <property type="nucleotide sequence ID" value="NC_017098.1"/>
</dbReference>
<dbReference type="PRINTS" id="PR00834">
    <property type="entry name" value="PROTEASES2C"/>
</dbReference>
<dbReference type="PANTHER" id="PTHR43343">
    <property type="entry name" value="PEPTIDASE S12"/>
    <property type="match status" value="1"/>
</dbReference>
<dbReference type="STRING" id="889378.Spiaf_1871"/>
<dbReference type="PATRIC" id="fig|889378.3.peg.1860"/>
<dbReference type="InterPro" id="IPR036034">
    <property type="entry name" value="PDZ_sf"/>
</dbReference>
<dbReference type="AlphaFoldDB" id="H9UK83"/>
<reference evidence="6" key="1">
    <citation type="journal article" date="2013" name="Stand. Genomic Sci.">
        <title>Complete genome sequence of the halophilic bacterium Spirochaeta africana type strain (Z-7692(T)) from the alkaline Lake Magadi in the East African Rift.</title>
        <authorList>
            <person name="Liolos K."/>
            <person name="Abt B."/>
            <person name="Scheuner C."/>
            <person name="Teshima H."/>
            <person name="Held B."/>
            <person name="Lapidus A."/>
            <person name="Nolan M."/>
            <person name="Lucas S."/>
            <person name="Deshpande S."/>
            <person name="Cheng J.F."/>
            <person name="Tapia R."/>
            <person name="Goodwin L.A."/>
            <person name="Pitluck S."/>
            <person name="Pagani I."/>
            <person name="Ivanova N."/>
            <person name="Mavromatis K."/>
            <person name="Mikhailova N."/>
            <person name="Huntemann M."/>
            <person name="Pati A."/>
            <person name="Chen A."/>
            <person name="Palaniappan K."/>
            <person name="Land M."/>
            <person name="Rohde M."/>
            <person name="Tindall B.J."/>
            <person name="Detter J.C."/>
            <person name="Goker M."/>
            <person name="Bristow J."/>
            <person name="Eisen J.A."/>
            <person name="Markowitz V."/>
            <person name="Hugenholtz P."/>
            <person name="Woyke T."/>
            <person name="Klenk H.P."/>
            <person name="Kyrpides N.C."/>
        </authorList>
    </citation>
    <scope>NUCLEOTIDE SEQUENCE</scope>
    <source>
        <strain evidence="6">ATCC 700263 / DSM 8902 / Z-7692</strain>
    </source>
</reference>
<evidence type="ECO:0000313" key="5">
    <source>
        <dbReference type="EMBL" id="AFG37926.1"/>
    </source>
</evidence>
<evidence type="ECO:0000256" key="1">
    <source>
        <dbReference type="ARBA" id="ARBA00010541"/>
    </source>
</evidence>
<dbReference type="SUPFAM" id="SSF50494">
    <property type="entry name" value="Trypsin-like serine proteases"/>
    <property type="match status" value="1"/>
</dbReference>
<dbReference type="Pfam" id="PF13365">
    <property type="entry name" value="Trypsin_2"/>
    <property type="match status" value="1"/>
</dbReference>
<keyword evidence="3" id="KW-0378">Hydrolase</keyword>
<gene>
    <name evidence="5" type="ordered locus">Spiaf_1871</name>
</gene>
<comment type="similarity">
    <text evidence="1">Belongs to the peptidase S1C family.</text>
</comment>
<name>H9UK83_SPIAZ</name>
<dbReference type="InterPro" id="IPR051201">
    <property type="entry name" value="Chloro_Bact_Ser_Proteases"/>
</dbReference>
<dbReference type="EMBL" id="CP003282">
    <property type="protein sequence ID" value="AFG37926.1"/>
    <property type="molecule type" value="Genomic_DNA"/>
</dbReference>
<proteinExistence type="inferred from homology"/>
<accession>H9UK83</accession>
<dbReference type="Gene3D" id="2.40.10.10">
    <property type="entry name" value="Trypsin-like serine proteases"/>
    <property type="match status" value="2"/>
</dbReference>
<dbReference type="GO" id="GO:0004252">
    <property type="term" value="F:serine-type endopeptidase activity"/>
    <property type="evidence" value="ECO:0007669"/>
    <property type="project" value="InterPro"/>
</dbReference>
<keyword evidence="6" id="KW-1185">Reference proteome</keyword>
<dbReference type="KEGG" id="sfc:Spiaf_1871"/>
<dbReference type="InterPro" id="IPR001478">
    <property type="entry name" value="PDZ"/>
</dbReference>
<feature type="domain" description="PDZ" evidence="4">
    <location>
        <begin position="404"/>
        <end position="486"/>
    </location>
</feature>
<dbReference type="Gene3D" id="2.30.42.10">
    <property type="match status" value="1"/>
</dbReference>
<dbReference type="HOGENOM" id="CLU_026857_0_0_12"/>
<dbReference type="PROSITE" id="PS50106">
    <property type="entry name" value="PDZ"/>
    <property type="match status" value="1"/>
</dbReference>
<evidence type="ECO:0000259" key="4">
    <source>
        <dbReference type="PROSITE" id="PS50106"/>
    </source>
</evidence>
<dbReference type="PANTHER" id="PTHR43343:SF3">
    <property type="entry name" value="PROTEASE DO-LIKE 8, CHLOROPLASTIC"/>
    <property type="match status" value="1"/>
</dbReference>
<dbReference type="InterPro" id="IPR001940">
    <property type="entry name" value="Peptidase_S1C"/>
</dbReference>
<evidence type="ECO:0000256" key="2">
    <source>
        <dbReference type="ARBA" id="ARBA00022670"/>
    </source>
</evidence>
<dbReference type="GO" id="GO:0006508">
    <property type="term" value="P:proteolysis"/>
    <property type="evidence" value="ECO:0007669"/>
    <property type="project" value="UniProtKB-KW"/>
</dbReference>
<dbReference type="eggNOG" id="COG0265">
    <property type="taxonomic scope" value="Bacteria"/>
</dbReference>
<organism evidence="5 6">
    <name type="scientific">Spirochaeta africana (strain ATCC 700263 / DSM 8902 / Z-7692)</name>
    <dbReference type="NCBI Taxonomy" id="889378"/>
    <lineage>
        <taxon>Bacteria</taxon>
        <taxon>Pseudomonadati</taxon>
        <taxon>Spirochaetota</taxon>
        <taxon>Spirochaetia</taxon>
        <taxon>Spirochaetales</taxon>
        <taxon>Spirochaetaceae</taxon>
        <taxon>Spirochaeta</taxon>
    </lineage>
</organism>
<dbReference type="SMART" id="SM00228">
    <property type="entry name" value="PDZ"/>
    <property type="match status" value="1"/>
</dbReference>
<dbReference type="Pfam" id="PF13180">
    <property type="entry name" value="PDZ_2"/>
    <property type="match status" value="1"/>
</dbReference>
<evidence type="ECO:0000256" key="3">
    <source>
        <dbReference type="ARBA" id="ARBA00022801"/>
    </source>
</evidence>
<dbReference type="InterPro" id="IPR043504">
    <property type="entry name" value="Peptidase_S1_PA_chymotrypsin"/>
</dbReference>
<dbReference type="Proteomes" id="UP000007383">
    <property type="component" value="Chromosome"/>
</dbReference>
<dbReference type="MEROPS" id="S01.454"/>
<dbReference type="InterPro" id="IPR009003">
    <property type="entry name" value="Peptidase_S1_PA"/>
</dbReference>